<accession>A0AAD9MU43</accession>
<evidence type="ECO:0000313" key="1">
    <source>
        <dbReference type="EMBL" id="KAK2145495.1"/>
    </source>
</evidence>
<evidence type="ECO:0000313" key="2">
    <source>
        <dbReference type="Proteomes" id="UP001208570"/>
    </source>
</evidence>
<organism evidence="1 2">
    <name type="scientific">Paralvinella palmiformis</name>
    <dbReference type="NCBI Taxonomy" id="53620"/>
    <lineage>
        <taxon>Eukaryota</taxon>
        <taxon>Metazoa</taxon>
        <taxon>Spiralia</taxon>
        <taxon>Lophotrochozoa</taxon>
        <taxon>Annelida</taxon>
        <taxon>Polychaeta</taxon>
        <taxon>Sedentaria</taxon>
        <taxon>Canalipalpata</taxon>
        <taxon>Terebellida</taxon>
        <taxon>Terebelliformia</taxon>
        <taxon>Alvinellidae</taxon>
        <taxon>Paralvinella</taxon>
    </lineage>
</organism>
<gene>
    <name evidence="1" type="ORF">LSH36_677g00000</name>
</gene>
<dbReference type="AlphaFoldDB" id="A0AAD9MU43"/>
<dbReference type="EMBL" id="JAODUP010000677">
    <property type="protein sequence ID" value="KAK2145495.1"/>
    <property type="molecule type" value="Genomic_DNA"/>
</dbReference>
<reference evidence="1" key="1">
    <citation type="journal article" date="2023" name="Mol. Biol. Evol.">
        <title>Third-Generation Sequencing Reveals the Adaptive Role of the Epigenome in Three Deep-Sea Polychaetes.</title>
        <authorList>
            <person name="Perez M."/>
            <person name="Aroh O."/>
            <person name="Sun Y."/>
            <person name="Lan Y."/>
            <person name="Juniper S.K."/>
            <person name="Young C.R."/>
            <person name="Angers B."/>
            <person name="Qian P.Y."/>
        </authorList>
    </citation>
    <scope>NUCLEOTIDE SEQUENCE</scope>
    <source>
        <strain evidence="1">P08H-3</strain>
    </source>
</reference>
<keyword evidence="2" id="KW-1185">Reference proteome</keyword>
<sequence length="66" mass="7491">MQVPCVDDLYVPVSHRIGRKSAPSRALLVQLPMSAQLSKSCYVHNRCHLHARNENSSCYHASKKRD</sequence>
<name>A0AAD9MU43_9ANNE</name>
<proteinExistence type="predicted"/>
<dbReference type="Proteomes" id="UP001208570">
    <property type="component" value="Unassembled WGS sequence"/>
</dbReference>
<comment type="caution">
    <text evidence="1">The sequence shown here is derived from an EMBL/GenBank/DDBJ whole genome shotgun (WGS) entry which is preliminary data.</text>
</comment>
<protein>
    <submittedName>
        <fullName evidence="1">Uncharacterized protein</fullName>
    </submittedName>
</protein>